<accession>A0A0A8X2B1</accession>
<dbReference type="STRING" id="1321606.SAMD00020551_0398"/>
<dbReference type="EMBL" id="BASE01000008">
    <property type="protein sequence ID" value="GAM12266.1"/>
    <property type="molecule type" value="Genomic_DNA"/>
</dbReference>
<evidence type="ECO:0000313" key="2">
    <source>
        <dbReference type="Proteomes" id="UP000031014"/>
    </source>
</evidence>
<sequence length="195" mass="22533">MWTKGEFLLKRLVIITVGKTHSGKTTFARALEKELQSSMVIDQDNHAEFINTFYKDLRPLDGPNTLKHAISKLIVNYAIEQTNYHLIICNSNRSLKDRSYLFKELFPKDDFIQIMIHFDIPYDVLQGRVTESQRSTNIFRGAYSNFAEVLEKQQTDSLKEDVIDPVEGEADYLFVIKDNADAETVILEILQIARQ</sequence>
<evidence type="ECO:0000313" key="1">
    <source>
        <dbReference type="EMBL" id="GAM12266.1"/>
    </source>
</evidence>
<name>A0A0A8X2B1_MESS1</name>
<dbReference type="Gene3D" id="3.40.50.300">
    <property type="entry name" value="P-loop containing nucleotide triphosphate hydrolases"/>
    <property type="match status" value="1"/>
</dbReference>
<dbReference type="SUPFAM" id="SSF52540">
    <property type="entry name" value="P-loop containing nucleoside triphosphate hydrolases"/>
    <property type="match status" value="1"/>
</dbReference>
<dbReference type="AlphaFoldDB" id="A0A0A8X2B1"/>
<protein>
    <submittedName>
        <fullName evidence="1">Uncharacterized protein</fullName>
    </submittedName>
</protein>
<reference evidence="1 2" key="1">
    <citation type="submission" date="2013-06" db="EMBL/GenBank/DDBJ databases">
        <title>Whole genome shotgun sequence of Bacillus selenatarsenatis SF-1.</title>
        <authorList>
            <person name="Kuroda M."/>
            <person name="Sei K."/>
            <person name="Yamashita M."/>
            <person name="Ike M."/>
        </authorList>
    </citation>
    <scope>NUCLEOTIDE SEQUENCE [LARGE SCALE GENOMIC DNA]</scope>
    <source>
        <strain evidence="1 2">SF-1</strain>
    </source>
</reference>
<comment type="caution">
    <text evidence="1">The sequence shown here is derived from an EMBL/GenBank/DDBJ whole genome shotgun (WGS) entry which is preliminary data.</text>
</comment>
<organism evidence="1 2">
    <name type="scientific">Mesobacillus selenatarsenatis (strain DSM 18680 / JCM 14380 / FERM P-15431 / SF-1)</name>
    <dbReference type="NCBI Taxonomy" id="1321606"/>
    <lineage>
        <taxon>Bacteria</taxon>
        <taxon>Bacillati</taxon>
        <taxon>Bacillota</taxon>
        <taxon>Bacilli</taxon>
        <taxon>Bacillales</taxon>
        <taxon>Bacillaceae</taxon>
        <taxon>Mesobacillus</taxon>
    </lineage>
</organism>
<gene>
    <name evidence="1" type="ORF">SAMD00020551_0398</name>
</gene>
<dbReference type="Proteomes" id="UP000031014">
    <property type="component" value="Unassembled WGS sequence"/>
</dbReference>
<dbReference type="InterPro" id="IPR027417">
    <property type="entry name" value="P-loop_NTPase"/>
</dbReference>
<keyword evidence="2" id="KW-1185">Reference proteome</keyword>
<proteinExistence type="predicted"/>